<organism evidence="2 3">
    <name type="scientific">Burkholderia ambifaria IOP40-10</name>
    <dbReference type="NCBI Taxonomy" id="396596"/>
    <lineage>
        <taxon>Bacteria</taxon>
        <taxon>Pseudomonadati</taxon>
        <taxon>Pseudomonadota</taxon>
        <taxon>Betaproteobacteria</taxon>
        <taxon>Burkholderiales</taxon>
        <taxon>Burkholderiaceae</taxon>
        <taxon>Burkholderia</taxon>
        <taxon>Burkholderia cepacia complex</taxon>
    </lineage>
</organism>
<dbReference type="Gene3D" id="1.10.30.50">
    <property type="match status" value="1"/>
</dbReference>
<keyword evidence="2" id="KW-0378">Hydrolase</keyword>
<dbReference type="GO" id="GO:0004519">
    <property type="term" value="F:endonuclease activity"/>
    <property type="evidence" value="ECO:0007669"/>
    <property type="project" value="UniProtKB-KW"/>
</dbReference>
<dbReference type="RefSeq" id="WP_006751405.1">
    <property type="nucleotide sequence ID" value="NZ_ABLC01000042.1"/>
</dbReference>
<name>B1FDV2_9BURK</name>
<evidence type="ECO:0000313" key="2">
    <source>
        <dbReference type="EMBL" id="EDT04242.1"/>
    </source>
</evidence>
<dbReference type="InterPro" id="IPR003615">
    <property type="entry name" value="HNH_nuc"/>
</dbReference>
<keyword evidence="2" id="KW-0255">Endonuclease</keyword>
<dbReference type="CDD" id="cd00085">
    <property type="entry name" value="HNHc"/>
    <property type="match status" value="1"/>
</dbReference>
<gene>
    <name evidence="2" type="ORF">BamIOP4010DRAFT_2211</name>
</gene>
<protein>
    <submittedName>
        <fullName evidence="2">HNH endonuclease</fullName>
    </submittedName>
</protein>
<reference evidence="2 3" key="1">
    <citation type="submission" date="2008-03" db="EMBL/GenBank/DDBJ databases">
        <title>Sequencing of the draft genome and assembly of Burkholderia ambifaria IOP40-10.</title>
        <authorList>
            <consortium name="US DOE Joint Genome Institute (JGI-PGF)"/>
            <person name="Copeland A."/>
            <person name="Lucas S."/>
            <person name="Lapidus A."/>
            <person name="Glavina del Rio T."/>
            <person name="Dalin E."/>
            <person name="Tice H."/>
            <person name="Bruce D."/>
            <person name="Goodwin L."/>
            <person name="Pitluck S."/>
            <person name="Larimer F."/>
            <person name="Land M.L."/>
            <person name="Hauser L."/>
            <person name="Tiedje J."/>
            <person name="Richardson P."/>
        </authorList>
    </citation>
    <scope>NUCLEOTIDE SEQUENCE [LARGE SCALE GENOMIC DNA]</scope>
    <source>
        <strain evidence="2 3">IOP40-10</strain>
    </source>
</reference>
<dbReference type="EMBL" id="ABLC01000042">
    <property type="protein sequence ID" value="EDT04242.1"/>
    <property type="molecule type" value="Genomic_DNA"/>
</dbReference>
<dbReference type="GO" id="GO:0003676">
    <property type="term" value="F:nucleic acid binding"/>
    <property type="evidence" value="ECO:0007669"/>
    <property type="project" value="InterPro"/>
</dbReference>
<proteinExistence type="predicted"/>
<dbReference type="GO" id="GO:0008270">
    <property type="term" value="F:zinc ion binding"/>
    <property type="evidence" value="ECO:0007669"/>
    <property type="project" value="InterPro"/>
</dbReference>
<accession>B1FDV2</accession>
<dbReference type="InterPro" id="IPR002711">
    <property type="entry name" value="HNH"/>
</dbReference>
<feature type="domain" description="HNH nuclease" evidence="1">
    <location>
        <begin position="176"/>
        <end position="236"/>
    </location>
</feature>
<comment type="caution">
    <text evidence="2">The sequence shown here is derived from an EMBL/GenBank/DDBJ whole genome shotgun (WGS) entry which is preliminary data.</text>
</comment>
<evidence type="ECO:0000259" key="1">
    <source>
        <dbReference type="SMART" id="SM00507"/>
    </source>
</evidence>
<sequence length="244" mass="27339">MTKISIDQIKTAYAVAIDVYDGALSRADGVRLLHNDHGINLASAADFVENLRRMLTGQEFQRTLSVEATDYFLSRIAAERDGVELEKAIAASYAHLDYYVMLSNGGPQYAKRLVVDKWAAKQPLSRDLGVMLSEFEVAVERSRADTPAIRRRRLTTAEKIPKKVQVVTQVYVRNPDVVADVLERAKGACERCTKPAPFVRRRGDAPYLEVHHRKQLADGGEDTVENAIALCPNCHREMHYGKLD</sequence>
<evidence type="ECO:0000313" key="3">
    <source>
        <dbReference type="Proteomes" id="UP000005463"/>
    </source>
</evidence>
<keyword evidence="2" id="KW-0540">Nuclease</keyword>
<dbReference type="AlphaFoldDB" id="B1FDV2"/>
<dbReference type="Proteomes" id="UP000005463">
    <property type="component" value="Unassembled WGS sequence"/>
</dbReference>
<dbReference type="PATRIC" id="fig|396596.7.peg.5552"/>
<dbReference type="SMART" id="SM00507">
    <property type="entry name" value="HNHc"/>
    <property type="match status" value="1"/>
</dbReference>
<dbReference type="Pfam" id="PF01844">
    <property type="entry name" value="HNH"/>
    <property type="match status" value="1"/>
</dbReference>